<dbReference type="Pfam" id="PF02146">
    <property type="entry name" value="SIR2"/>
    <property type="match status" value="1"/>
</dbReference>
<reference evidence="6 7" key="1">
    <citation type="journal article" date="2014" name="PLoS Genet.">
        <title>Hidden diversity in honey bee gut symbionts detected by single-cell genomics.</title>
        <authorList>
            <person name="Engel P."/>
            <person name="Stepanauskas R."/>
            <person name="Moran N."/>
        </authorList>
    </citation>
    <scope>NUCLEOTIDE SEQUENCE [LARGE SCALE GENOMIC DNA]</scope>
    <source>
        <strain evidence="6 7">SCGC AB-598-J21</strain>
    </source>
</reference>
<keyword evidence="3" id="KW-0520">NAD</keyword>
<evidence type="ECO:0000256" key="4">
    <source>
        <dbReference type="PROSITE-ProRule" id="PRU00236"/>
    </source>
</evidence>
<dbReference type="InterPro" id="IPR029035">
    <property type="entry name" value="DHS-like_NAD/FAD-binding_dom"/>
</dbReference>
<protein>
    <recommendedName>
        <fullName evidence="1">protein acetyllysine N-acetyltransferase</fullName>
        <ecNumber evidence="1">2.3.1.286</ecNumber>
    </recommendedName>
</protein>
<dbReference type="InterPro" id="IPR050134">
    <property type="entry name" value="NAD-dep_sirtuin_deacylases"/>
</dbReference>
<dbReference type="InterPro" id="IPR026590">
    <property type="entry name" value="Ssirtuin_cat_dom"/>
</dbReference>
<dbReference type="GO" id="GO:0070403">
    <property type="term" value="F:NAD+ binding"/>
    <property type="evidence" value="ECO:0007669"/>
    <property type="project" value="InterPro"/>
</dbReference>
<sequence>MMEFMPNSNRQHIVVLTGSGISAESGLQTFRNQGGLWEGERVEDVATPEAFKRQPLYVLNFYNQLRRQLLKTEPNSAHVALKRLEDGYDVDIITQNIDDLHERAGSPHVLHLHGELLKARSCVDENYIVDCLGDQNVTDVDVNGFPMRPHIVWFGEAVPMIEQAIHVMRSADIAIIIGTSLQVYPAAGLIQYIPPNAEIYLVDPQPIDGLQNVQIIRAPAQAGVSSLVNELLQRPEAHSLSC</sequence>
<dbReference type="Proteomes" id="UP000027644">
    <property type="component" value="Unassembled WGS sequence"/>
</dbReference>
<evidence type="ECO:0000313" key="6">
    <source>
        <dbReference type="EMBL" id="KEQ00158.1"/>
    </source>
</evidence>
<evidence type="ECO:0000256" key="2">
    <source>
        <dbReference type="ARBA" id="ARBA00022679"/>
    </source>
</evidence>
<evidence type="ECO:0000256" key="1">
    <source>
        <dbReference type="ARBA" id="ARBA00012928"/>
    </source>
</evidence>
<dbReference type="InterPro" id="IPR026591">
    <property type="entry name" value="Sirtuin_cat_small_dom_sf"/>
</dbReference>
<dbReference type="PANTHER" id="PTHR11085">
    <property type="entry name" value="NAD-DEPENDENT PROTEIN DEACYLASE SIRTUIN-5, MITOCHONDRIAL-RELATED"/>
    <property type="match status" value="1"/>
</dbReference>
<organism evidence="6 7">
    <name type="scientific">Snodgrassella alvi SCGC AB-598-J21</name>
    <dbReference type="NCBI Taxonomy" id="1385367"/>
    <lineage>
        <taxon>Bacteria</taxon>
        <taxon>Pseudomonadati</taxon>
        <taxon>Pseudomonadota</taxon>
        <taxon>Betaproteobacteria</taxon>
        <taxon>Neisseriales</taxon>
        <taxon>Neisseriaceae</taxon>
        <taxon>Snodgrassella</taxon>
    </lineage>
</organism>
<keyword evidence="2" id="KW-0808">Transferase</keyword>
<dbReference type="AlphaFoldDB" id="A0A074V3Z0"/>
<proteinExistence type="predicted"/>
<dbReference type="EMBL" id="AVQL01000454">
    <property type="protein sequence ID" value="KEQ00158.1"/>
    <property type="molecule type" value="Genomic_DNA"/>
</dbReference>
<dbReference type="PANTHER" id="PTHR11085:SF4">
    <property type="entry name" value="NAD-DEPENDENT PROTEIN DEACYLASE"/>
    <property type="match status" value="1"/>
</dbReference>
<dbReference type="SUPFAM" id="SSF52467">
    <property type="entry name" value="DHS-like NAD/FAD-binding domain"/>
    <property type="match status" value="1"/>
</dbReference>
<feature type="domain" description="Deacetylase sirtuin-type" evidence="5">
    <location>
        <begin position="1"/>
        <end position="234"/>
    </location>
</feature>
<evidence type="ECO:0000256" key="3">
    <source>
        <dbReference type="ARBA" id="ARBA00023027"/>
    </source>
</evidence>
<name>A0A074V3Z0_9NEIS</name>
<dbReference type="GO" id="GO:0017136">
    <property type="term" value="F:histone deacetylase activity, NAD-dependent"/>
    <property type="evidence" value="ECO:0007669"/>
    <property type="project" value="TreeGrafter"/>
</dbReference>
<dbReference type="PROSITE" id="PS50305">
    <property type="entry name" value="SIRTUIN"/>
    <property type="match status" value="1"/>
</dbReference>
<evidence type="ECO:0000259" key="5">
    <source>
        <dbReference type="PROSITE" id="PS50305"/>
    </source>
</evidence>
<comment type="caution">
    <text evidence="6">The sequence shown here is derived from an EMBL/GenBank/DDBJ whole genome shotgun (WGS) entry which is preliminary data.</text>
</comment>
<dbReference type="Gene3D" id="3.30.1600.10">
    <property type="entry name" value="SIR2/SIRT2 'Small Domain"/>
    <property type="match status" value="1"/>
</dbReference>
<evidence type="ECO:0000313" key="7">
    <source>
        <dbReference type="Proteomes" id="UP000027644"/>
    </source>
</evidence>
<comment type="caution">
    <text evidence="4">Lacks conserved residue(s) required for the propagation of feature annotation.</text>
</comment>
<dbReference type="InterPro" id="IPR003000">
    <property type="entry name" value="Sirtuin"/>
</dbReference>
<dbReference type="EC" id="2.3.1.286" evidence="1"/>
<gene>
    <name evidence="6" type="ORF">SASC598J21_020410</name>
</gene>
<dbReference type="Gene3D" id="3.40.50.1220">
    <property type="entry name" value="TPP-binding domain"/>
    <property type="match status" value="1"/>
</dbReference>
<accession>A0A074V3Z0</accession>